<reference evidence="2" key="1">
    <citation type="journal article" date="2015" name="Nature">
        <title>rRNA introns, odd ribosomes, and small enigmatic genomes across a large radiation of phyla.</title>
        <authorList>
            <person name="Brown C.T."/>
            <person name="Hug L.A."/>
            <person name="Thomas B.C."/>
            <person name="Sharon I."/>
            <person name="Castelle C.J."/>
            <person name="Singh A."/>
            <person name="Wilkins M.J."/>
            <person name="Williams K.H."/>
            <person name="Banfield J.F."/>
        </authorList>
    </citation>
    <scope>NUCLEOTIDE SEQUENCE [LARGE SCALE GENOMIC DNA]</scope>
</reference>
<dbReference type="STRING" id="1618345.UT18_C0010G0026"/>
<keyword evidence="1" id="KW-0472">Membrane</keyword>
<accession>A0A0G0P8I9</accession>
<dbReference type="EMBL" id="LBVV01000010">
    <property type="protein sequence ID" value="KKQ94454.1"/>
    <property type="molecule type" value="Genomic_DNA"/>
</dbReference>
<organism evidence="2 3">
    <name type="scientific">candidate division CPR2 bacterium GW2011_GWC2_39_10</name>
    <dbReference type="NCBI Taxonomy" id="1618345"/>
    <lineage>
        <taxon>Bacteria</taxon>
        <taxon>Bacteria division CPR2</taxon>
    </lineage>
</organism>
<dbReference type="AlphaFoldDB" id="A0A0G0P8I9"/>
<feature type="transmembrane region" description="Helical" evidence="1">
    <location>
        <begin position="207"/>
        <end position="227"/>
    </location>
</feature>
<dbReference type="Proteomes" id="UP000034207">
    <property type="component" value="Unassembled WGS sequence"/>
</dbReference>
<sequence length="463" mass="54122">MDNIGKKIKEQFKKNQSFAIFFSISFSWLLLWLLAFWPGIMSLDSFVSWQQSSTGHYSNWHPYVYGIYFFILRQTYDSPAIIALFQIILFSLLTAWAFSKFVNLTSKRKRIIIYSVYFFLIFSVPVSLYAITLWKDIVFSYLIIFWGLFFYLKILSKKQVDSYLLVSSLSLVLVFSATVRHNGIIFILFIPLLAYLSGIMDRKKTAYFFVLSFFVVVLLKTTVPSILGVNMSKKVLDNSYKLQIISAIVSSNYYLDRSPYPIDELNKLLPLKNMKQDYRCQTLDFALADKELNPQAFNDPEFQKRFDAIFYSLAINNIPNVAADRMCIFTSMLTGQGIASQNLLEKDVNFSLFPDKLGLKADSKFPVMKYYLAKAVSQSLFIPYSLFFWNMILSFSLFFFALIYSFRRNKAIFYYSIIIMLQVPFLFLTVTANDFRYYYFVYLGSFFLIPMILSGKKIIFQNH</sequence>
<evidence type="ECO:0000313" key="3">
    <source>
        <dbReference type="Proteomes" id="UP000034207"/>
    </source>
</evidence>
<feature type="transmembrane region" description="Helical" evidence="1">
    <location>
        <begin position="411"/>
        <end position="431"/>
    </location>
</feature>
<keyword evidence="1" id="KW-1133">Transmembrane helix</keyword>
<feature type="transmembrane region" description="Helical" evidence="1">
    <location>
        <begin position="111"/>
        <end position="131"/>
    </location>
</feature>
<protein>
    <recommendedName>
        <fullName evidence="4">Glycosyltransferase RgtA/B/C/D-like domain-containing protein</fullName>
    </recommendedName>
</protein>
<keyword evidence="1" id="KW-0812">Transmembrane</keyword>
<evidence type="ECO:0008006" key="4">
    <source>
        <dbReference type="Google" id="ProtNLM"/>
    </source>
</evidence>
<feature type="transmembrane region" description="Helical" evidence="1">
    <location>
        <begin position="381"/>
        <end position="404"/>
    </location>
</feature>
<feature type="transmembrane region" description="Helical" evidence="1">
    <location>
        <begin position="184"/>
        <end position="200"/>
    </location>
</feature>
<feature type="transmembrane region" description="Helical" evidence="1">
    <location>
        <begin position="437"/>
        <end position="455"/>
    </location>
</feature>
<name>A0A0G0P8I9_UNCC2</name>
<proteinExistence type="predicted"/>
<comment type="caution">
    <text evidence="2">The sequence shown here is derived from an EMBL/GenBank/DDBJ whole genome shotgun (WGS) entry which is preliminary data.</text>
</comment>
<feature type="transmembrane region" description="Helical" evidence="1">
    <location>
        <begin position="80"/>
        <end position="99"/>
    </location>
</feature>
<feature type="transmembrane region" description="Helical" evidence="1">
    <location>
        <begin position="137"/>
        <end position="155"/>
    </location>
</feature>
<evidence type="ECO:0000256" key="1">
    <source>
        <dbReference type="SAM" id="Phobius"/>
    </source>
</evidence>
<feature type="transmembrane region" description="Helical" evidence="1">
    <location>
        <begin position="162"/>
        <end position="178"/>
    </location>
</feature>
<evidence type="ECO:0000313" key="2">
    <source>
        <dbReference type="EMBL" id="KKQ94454.1"/>
    </source>
</evidence>
<gene>
    <name evidence="2" type="ORF">UT18_C0010G0026</name>
</gene>
<feature type="transmembrane region" description="Helical" evidence="1">
    <location>
        <begin position="20"/>
        <end position="40"/>
    </location>
</feature>